<dbReference type="PANTHER" id="PTHR21581">
    <property type="entry name" value="D-ALANYL-D-ALANINE CARBOXYPEPTIDASE"/>
    <property type="match status" value="1"/>
</dbReference>
<feature type="active site" evidence="12">
    <location>
        <position position="119"/>
    </location>
</feature>
<keyword evidence="4 17" id="KW-0121">Carboxypeptidase</keyword>
<comment type="similarity">
    <text evidence="2 14">Belongs to the peptidase S11 family.</text>
</comment>
<protein>
    <recommendedName>
        <fullName evidence="3">serine-type D-Ala-D-Ala carboxypeptidase</fullName>
        <ecNumber evidence="3">3.4.16.4</ecNumber>
    </recommendedName>
</protein>
<dbReference type="GO" id="GO:0009252">
    <property type="term" value="P:peptidoglycan biosynthetic process"/>
    <property type="evidence" value="ECO:0007669"/>
    <property type="project" value="UniProtKB-UniPathway"/>
</dbReference>
<dbReference type="Pfam" id="PF07943">
    <property type="entry name" value="PBP5_C"/>
    <property type="match status" value="1"/>
</dbReference>
<dbReference type="Proteomes" id="UP000265955">
    <property type="component" value="Unassembled WGS sequence"/>
</dbReference>
<dbReference type="EC" id="3.4.16.4" evidence="3"/>
<dbReference type="PANTHER" id="PTHR21581:SF6">
    <property type="entry name" value="TRAFFICKING PROTEIN PARTICLE COMPLEX SUBUNIT 12"/>
    <property type="match status" value="1"/>
</dbReference>
<comment type="caution">
    <text evidence="17">The sequence shown here is derived from an EMBL/GenBank/DDBJ whole genome shotgun (WGS) entry which is preliminary data.</text>
</comment>
<dbReference type="InterPro" id="IPR012907">
    <property type="entry name" value="Peptidase_S11_C"/>
</dbReference>
<evidence type="ECO:0000256" key="6">
    <source>
        <dbReference type="ARBA" id="ARBA00022729"/>
    </source>
</evidence>
<evidence type="ECO:0000256" key="2">
    <source>
        <dbReference type="ARBA" id="ARBA00007164"/>
    </source>
</evidence>
<reference evidence="18" key="1">
    <citation type="submission" date="2018-09" db="EMBL/GenBank/DDBJ databases">
        <authorList>
            <person name="Zhu H."/>
        </authorList>
    </citation>
    <scope>NUCLEOTIDE SEQUENCE [LARGE SCALE GENOMIC DNA]</scope>
    <source>
        <strain evidence="18">K1R23-30</strain>
    </source>
</reference>
<dbReference type="PRINTS" id="PR00725">
    <property type="entry name" value="DADACBPTASE1"/>
</dbReference>
<keyword evidence="10" id="KW-0961">Cell wall biogenesis/degradation</keyword>
<comment type="catalytic activity">
    <reaction evidence="11">
        <text>Preferential cleavage: (Ac)2-L-Lys-D-Ala-|-D-Ala. Also transpeptidation of peptidyl-alanyl moieties that are N-acyl substituents of D-alanine.</text>
        <dbReference type="EC" id="3.4.16.4"/>
    </reaction>
</comment>
<dbReference type="Gene3D" id="3.40.710.10">
    <property type="entry name" value="DD-peptidase/beta-lactamase superfamily"/>
    <property type="match status" value="1"/>
</dbReference>
<organism evidence="17 18">
    <name type="scientific">Noviherbaspirillum saxi</name>
    <dbReference type="NCBI Taxonomy" id="2320863"/>
    <lineage>
        <taxon>Bacteria</taxon>
        <taxon>Pseudomonadati</taxon>
        <taxon>Pseudomonadota</taxon>
        <taxon>Betaproteobacteria</taxon>
        <taxon>Burkholderiales</taxon>
        <taxon>Oxalobacteraceae</taxon>
        <taxon>Noviherbaspirillum</taxon>
    </lineage>
</organism>
<keyword evidence="18" id="KW-1185">Reference proteome</keyword>
<evidence type="ECO:0000256" key="11">
    <source>
        <dbReference type="ARBA" id="ARBA00034000"/>
    </source>
</evidence>
<dbReference type="AlphaFoldDB" id="A0A3A3FQQ3"/>
<evidence type="ECO:0000256" key="4">
    <source>
        <dbReference type="ARBA" id="ARBA00022645"/>
    </source>
</evidence>
<dbReference type="GO" id="GO:0009002">
    <property type="term" value="F:serine-type D-Ala-D-Ala carboxypeptidase activity"/>
    <property type="evidence" value="ECO:0007669"/>
    <property type="project" value="UniProtKB-EC"/>
</dbReference>
<comment type="pathway">
    <text evidence="1">Cell wall biogenesis; peptidoglycan biosynthesis.</text>
</comment>
<dbReference type="EMBL" id="QYUO01000001">
    <property type="protein sequence ID" value="RJF97534.1"/>
    <property type="molecule type" value="Genomic_DNA"/>
</dbReference>
<name>A0A3A3FQQ3_9BURK</name>
<evidence type="ECO:0000256" key="7">
    <source>
        <dbReference type="ARBA" id="ARBA00022801"/>
    </source>
</evidence>
<dbReference type="InterPro" id="IPR001967">
    <property type="entry name" value="Peptidase_S11_N"/>
</dbReference>
<feature type="signal peptide" evidence="15">
    <location>
        <begin position="1"/>
        <end position="20"/>
    </location>
</feature>
<dbReference type="SMART" id="SM00936">
    <property type="entry name" value="PBP5_C"/>
    <property type="match status" value="1"/>
</dbReference>
<evidence type="ECO:0000256" key="10">
    <source>
        <dbReference type="ARBA" id="ARBA00023316"/>
    </source>
</evidence>
<feature type="chain" id="PRO_5017203821" description="serine-type D-Ala-D-Ala carboxypeptidase" evidence="15">
    <location>
        <begin position="21"/>
        <end position="381"/>
    </location>
</feature>
<evidence type="ECO:0000256" key="13">
    <source>
        <dbReference type="PIRSR" id="PIRSR618044-2"/>
    </source>
</evidence>
<accession>A0A3A3FQQ3</accession>
<evidence type="ECO:0000256" key="15">
    <source>
        <dbReference type="SAM" id="SignalP"/>
    </source>
</evidence>
<dbReference type="InterPro" id="IPR018044">
    <property type="entry name" value="Peptidase_S11"/>
</dbReference>
<gene>
    <name evidence="17" type="ORF">D3871_02555</name>
</gene>
<dbReference type="SUPFAM" id="SSF56601">
    <property type="entry name" value="beta-lactamase/transpeptidase-like"/>
    <property type="match status" value="1"/>
</dbReference>
<sequence length="381" mass="41563">MKKLLAALAATIFSVSAAFAQALPPPTIAAKSWLLLDATSGQVLASQDATMRIEPASLVKIMTAYLAFSALKEKRLDAEQLVNVSVRAWKVDASSSKMFIDPATPVKVIDLLHGLIVQSGNDAAVALAEAVAGTEDAFVVLMNREAERMGLKNTRFANAHGLPSPDNYSTAQDLSILATRMVNDHPDYYKIYSTKDYTYNKIKQPNRNRLLWLDPTVDGMKTGHTAAAGYCLISTAKRTNGTGDRRLVSVILGTVSDSVRAQESQKLLNWGFQNFDTVKLYAKGQPVATPEVWKGTQNQVKIGFTQDVYVTVPKGVADKMKPVLERKDPLVAPVAQNSKVGTLKMVIDGKPLTELPVVALEQVNEASVFGRAWDSVRLWMK</sequence>
<dbReference type="GO" id="GO:0071555">
    <property type="term" value="P:cell wall organization"/>
    <property type="evidence" value="ECO:0007669"/>
    <property type="project" value="UniProtKB-KW"/>
</dbReference>
<feature type="domain" description="Peptidase S11 D-Ala-D-Ala carboxypeptidase A C-terminal" evidence="16">
    <location>
        <begin position="275"/>
        <end position="365"/>
    </location>
</feature>
<feature type="binding site" evidence="13">
    <location>
        <position position="221"/>
    </location>
    <ligand>
        <name>substrate</name>
    </ligand>
</feature>
<evidence type="ECO:0000256" key="9">
    <source>
        <dbReference type="ARBA" id="ARBA00022984"/>
    </source>
</evidence>
<dbReference type="Gene3D" id="2.60.410.10">
    <property type="entry name" value="D-Ala-D-Ala carboxypeptidase, C-terminal domain"/>
    <property type="match status" value="1"/>
</dbReference>
<keyword evidence="9" id="KW-0573">Peptidoglycan synthesis</keyword>
<proteinExistence type="inferred from homology"/>
<dbReference type="InterPro" id="IPR037167">
    <property type="entry name" value="Peptidase_S11_C_sf"/>
</dbReference>
<dbReference type="UniPathway" id="UPA00219"/>
<dbReference type="RefSeq" id="WP_119767482.1">
    <property type="nucleotide sequence ID" value="NZ_QYUO01000001.1"/>
</dbReference>
<keyword evidence="7" id="KW-0378">Hydrolase</keyword>
<dbReference type="Pfam" id="PF00768">
    <property type="entry name" value="Peptidase_S11"/>
    <property type="match status" value="1"/>
</dbReference>
<evidence type="ECO:0000256" key="1">
    <source>
        <dbReference type="ARBA" id="ARBA00004752"/>
    </source>
</evidence>
<feature type="active site" description="Proton acceptor" evidence="12">
    <location>
        <position position="60"/>
    </location>
</feature>
<keyword evidence="8" id="KW-0133">Cell shape</keyword>
<dbReference type="InterPro" id="IPR012338">
    <property type="entry name" value="Beta-lactam/transpept-like"/>
</dbReference>
<evidence type="ECO:0000313" key="18">
    <source>
        <dbReference type="Proteomes" id="UP000265955"/>
    </source>
</evidence>
<dbReference type="GO" id="GO:0006508">
    <property type="term" value="P:proteolysis"/>
    <property type="evidence" value="ECO:0007669"/>
    <property type="project" value="UniProtKB-KW"/>
</dbReference>
<feature type="active site" description="Acyl-ester intermediate" evidence="12">
    <location>
        <position position="57"/>
    </location>
</feature>
<keyword evidence="6 15" id="KW-0732">Signal</keyword>
<evidence type="ECO:0000313" key="17">
    <source>
        <dbReference type="EMBL" id="RJF97534.1"/>
    </source>
</evidence>
<evidence type="ECO:0000256" key="12">
    <source>
        <dbReference type="PIRSR" id="PIRSR618044-1"/>
    </source>
</evidence>
<evidence type="ECO:0000256" key="3">
    <source>
        <dbReference type="ARBA" id="ARBA00012448"/>
    </source>
</evidence>
<evidence type="ECO:0000256" key="5">
    <source>
        <dbReference type="ARBA" id="ARBA00022670"/>
    </source>
</evidence>
<keyword evidence="5" id="KW-0645">Protease</keyword>
<evidence type="ECO:0000259" key="16">
    <source>
        <dbReference type="SMART" id="SM00936"/>
    </source>
</evidence>
<dbReference type="OrthoDB" id="9795979at2"/>
<evidence type="ECO:0000256" key="8">
    <source>
        <dbReference type="ARBA" id="ARBA00022960"/>
    </source>
</evidence>
<evidence type="ECO:0000256" key="14">
    <source>
        <dbReference type="RuleBase" id="RU004016"/>
    </source>
</evidence>
<dbReference type="GO" id="GO:0008360">
    <property type="term" value="P:regulation of cell shape"/>
    <property type="evidence" value="ECO:0007669"/>
    <property type="project" value="UniProtKB-KW"/>
</dbReference>